<organism evidence="1">
    <name type="scientific">gut metagenome</name>
    <dbReference type="NCBI Taxonomy" id="749906"/>
    <lineage>
        <taxon>unclassified sequences</taxon>
        <taxon>metagenomes</taxon>
        <taxon>organismal metagenomes</taxon>
    </lineage>
</organism>
<gene>
    <name evidence="1" type="ORF">EVA_15560</name>
</gene>
<reference evidence="1" key="1">
    <citation type="journal article" date="2012" name="PLoS ONE">
        <title>Gene sets for utilization of primary and secondary nutrition supplies in the distal gut of endangered iberian lynx.</title>
        <authorList>
            <person name="Alcaide M."/>
            <person name="Messina E."/>
            <person name="Richter M."/>
            <person name="Bargiela R."/>
            <person name="Peplies J."/>
            <person name="Huws S.A."/>
            <person name="Newbold C.J."/>
            <person name="Golyshin P.N."/>
            <person name="Simon M.A."/>
            <person name="Lopez G."/>
            <person name="Yakimov M.M."/>
            <person name="Ferrer M."/>
        </authorList>
    </citation>
    <scope>NUCLEOTIDE SEQUENCE</scope>
</reference>
<dbReference type="EMBL" id="AMCI01005338">
    <property type="protein sequence ID" value="EJW96334.1"/>
    <property type="molecule type" value="Genomic_DNA"/>
</dbReference>
<name>J9GA65_9ZZZZ</name>
<comment type="caution">
    <text evidence="1">The sequence shown here is derived from an EMBL/GenBank/DDBJ whole genome shotgun (WGS) entry which is preliminary data.</text>
</comment>
<dbReference type="AlphaFoldDB" id="J9GA65"/>
<evidence type="ECO:0000313" key="1">
    <source>
        <dbReference type="EMBL" id="EJW96334.1"/>
    </source>
</evidence>
<sequence length="74" mass="8146">MVLFTCKIKSLSLMSSNCFAETIPSFTTASTMLLTLQQIPPDPPANSLNGLRSAFSAFFNLSRFFTCLRSSEES</sequence>
<accession>J9GA65</accession>
<protein>
    <submittedName>
        <fullName evidence="1">Uncharacterized protein</fullName>
    </submittedName>
</protein>
<proteinExistence type="predicted"/>